<dbReference type="Proteomes" id="UP000287177">
    <property type="component" value="Unassembled WGS sequence"/>
</dbReference>
<keyword evidence="4 10" id="KW-0547">Nucleotide-binding</keyword>
<dbReference type="EMBL" id="ATDN01000009">
    <property type="protein sequence ID" value="RWA21573.1"/>
    <property type="molecule type" value="Genomic_DNA"/>
</dbReference>
<dbReference type="Pfam" id="PF01336">
    <property type="entry name" value="tRNA_anti-codon"/>
    <property type="match status" value="1"/>
</dbReference>
<comment type="cofactor">
    <cofactor evidence="10 11">
        <name>Mg(2+)</name>
        <dbReference type="ChEBI" id="CHEBI:18420"/>
    </cofactor>
    <text evidence="10 11">Binds 3 Mg(2+) ions per subunit.</text>
</comment>
<feature type="binding site" evidence="10">
    <location>
        <position position="420"/>
    </location>
    <ligand>
        <name>Mg(2+)</name>
        <dbReference type="ChEBI" id="CHEBI:18420"/>
        <label>2</label>
    </ligand>
</feature>
<dbReference type="SUPFAM" id="SSF55681">
    <property type="entry name" value="Class II aaRS and biotin synthetases"/>
    <property type="match status" value="1"/>
</dbReference>
<evidence type="ECO:0000313" key="14">
    <source>
        <dbReference type="Proteomes" id="UP000287177"/>
    </source>
</evidence>
<dbReference type="InterPro" id="IPR006195">
    <property type="entry name" value="aa-tRNA-synth_II"/>
</dbReference>
<dbReference type="GO" id="GO:0005829">
    <property type="term" value="C:cytosol"/>
    <property type="evidence" value="ECO:0007669"/>
    <property type="project" value="TreeGrafter"/>
</dbReference>
<dbReference type="Pfam" id="PF00152">
    <property type="entry name" value="tRNA-synt_2"/>
    <property type="match status" value="1"/>
</dbReference>
<dbReference type="InterPro" id="IPR018149">
    <property type="entry name" value="Lys-tRNA-synth_II_C"/>
</dbReference>
<dbReference type="FunFam" id="2.40.50.140:FF:000024">
    <property type="entry name" value="Lysine--tRNA ligase"/>
    <property type="match status" value="1"/>
</dbReference>
<evidence type="ECO:0000256" key="1">
    <source>
        <dbReference type="ARBA" id="ARBA00008226"/>
    </source>
</evidence>
<evidence type="ECO:0000256" key="8">
    <source>
        <dbReference type="ARBA" id="ARBA00023146"/>
    </source>
</evidence>
<evidence type="ECO:0000256" key="2">
    <source>
        <dbReference type="ARBA" id="ARBA00022598"/>
    </source>
</evidence>
<dbReference type="HAMAP" id="MF_00252">
    <property type="entry name" value="Lys_tRNA_synth_class2"/>
    <property type="match status" value="1"/>
</dbReference>
<evidence type="ECO:0000256" key="6">
    <source>
        <dbReference type="ARBA" id="ARBA00022842"/>
    </source>
</evidence>
<evidence type="ECO:0000313" key="13">
    <source>
        <dbReference type="EMBL" id="RWA21573.1"/>
    </source>
</evidence>
<dbReference type="GO" id="GO:0005524">
    <property type="term" value="F:ATP binding"/>
    <property type="evidence" value="ECO:0007669"/>
    <property type="project" value="UniProtKB-UniRule"/>
</dbReference>
<keyword evidence="14" id="KW-1185">Reference proteome</keyword>
<feature type="binding site" evidence="10">
    <location>
        <position position="420"/>
    </location>
    <ligand>
        <name>Mg(2+)</name>
        <dbReference type="ChEBI" id="CHEBI:18420"/>
        <label>1</label>
    </ligand>
</feature>
<evidence type="ECO:0000256" key="3">
    <source>
        <dbReference type="ARBA" id="ARBA00022723"/>
    </source>
</evidence>
<dbReference type="GO" id="GO:0004824">
    <property type="term" value="F:lysine-tRNA ligase activity"/>
    <property type="evidence" value="ECO:0007669"/>
    <property type="project" value="UniProtKB-UniRule"/>
</dbReference>
<name>A0A439DWJ4_9MYCO</name>
<evidence type="ECO:0000256" key="11">
    <source>
        <dbReference type="RuleBase" id="RU000336"/>
    </source>
</evidence>
<dbReference type="InterPro" id="IPR045864">
    <property type="entry name" value="aa-tRNA-synth_II/BPL/LPL"/>
</dbReference>
<dbReference type="InterPro" id="IPR004365">
    <property type="entry name" value="NA-bd_OB_tRNA"/>
</dbReference>
<keyword evidence="2 10" id="KW-0436">Ligase</keyword>
<dbReference type="NCBIfam" id="TIGR00499">
    <property type="entry name" value="lysS_bact"/>
    <property type="match status" value="1"/>
</dbReference>
<dbReference type="Gene3D" id="2.40.50.140">
    <property type="entry name" value="Nucleic acid-binding proteins"/>
    <property type="match status" value="1"/>
</dbReference>
<dbReference type="GO" id="GO:0000287">
    <property type="term" value="F:magnesium ion binding"/>
    <property type="evidence" value="ECO:0007669"/>
    <property type="project" value="UniProtKB-UniRule"/>
</dbReference>
<protein>
    <recommendedName>
        <fullName evidence="10">Lysine--tRNA ligase</fullName>
        <ecNumber evidence="10">6.1.1.6</ecNumber>
    </recommendedName>
    <alternativeName>
        <fullName evidence="10">Lysyl-tRNA synthetase</fullName>
        <shortName evidence="10">LysRS</shortName>
    </alternativeName>
</protein>
<dbReference type="GO" id="GO:0000049">
    <property type="term" value="F:tRNA binding"/>
    <property type="evidence" value="ECO:0007669"/>
    <property type="project" value="TreeGrafter"/>
</dbReference>
<dbReference type="RefSeq" id="WP_128108034.1">
    <property type="nucleotide sequence ID" value="NZ_ATDN01000009.1"/>
</dbReference>
<evidence type="ECO:0000256" key="5">
    <source>
        <dbReference type="ARBA" id="ARBA00022840"/>
    </source>
</evidence>
<evidence type="ECO:0000256" key="7">
    <source>
        <dbReference type="ARBA" id="ARBA00022917"/>
    </source>
</evidence>
<reference evidence="13 14" key="1">
    <citation type="submission" date="2013-06" db="EMBL/GenBank/DDBJ databases">
        <title>The draft sequence of the Mycobacterium elephantis genome.</title>
        <authorList>
            <person name="Pettersson F.B."/>
            <person name="Das S."/>
            <person name="Dasgupta S."/>
            <person name="Bhattacharya A."/>
            <person name="Kirsebom L.A."/>
        </authorList>
    </citation>
    <scope>NUCLEOTIDE SEQUENCE [LARGE SCALE GENOMIC DNA]</scope>
    <source>
        <strain evidence="13 14">DSM 44368</strain>
    </source>
</reference>
<gene>
    <name evidence="10" type="primary">lysS</name>
    <name evidence="13" type="ORF">MELE44368_15995</name>
</gene>
<dbReference type="PRINTS" id="PR00982">
    <property type="entry name" value="TRNASYNTHLYS"/>
</dbReference>
<comment type="caution">
    <text evidence="13">The sequence shown here is derived from an EMBL/GenBank/DDBJ whole genome shotgun (WGS) entry which is preliminary data.</text>
</comment>
<dbReference type="NCBIfam" id="NF001756">
    <property type="entry name" value="PRK00484.1"/>
    <property type="match status" value="1"/>
</dbReference>
<keyword evidence="7 10" id="KW-0648">Protein biosynthesis</keyword>
<keyword evidence="3 10" id="KW-0479">Metal-binding</keyword>
<evidence type="ECO:0000256" key="9">
    <source>
        <dbReference type="ARBA" id="ARBA00048573"/>
    </source>
</evidence>
<organism evidence="13 14">
    <name type="scientific">Mycolicibacterium elephantis DSM 44368</name>
    <dbReference type="NCBI Taxonomy" id="1335622"/>
    <lineage>
        <taxon>Bacteria</taxon>
        <taxon>Bacillati</taxon>
        <taxon>Actinomycetota</taxon>
        <taxon>Actinomycetes</taxon>
        <taxon>Mycobacteriales</taxon>
        <taxon>Mycobacteriaceae</taxon>
        <taxon>Mycolicibacterium</taxon>
    </lineage>
</organism>
<keyword evidence="6 10" id="KW-0460">Magnesium</keyword>
<dbReference type="PROSITE" id="PS50862">
    <property type="entry name" value="AA_TRNA_LIGASE_II"/>
    <property type="match status" value="1"/>
</dbReference>
<keyword evidence="8 10" id="KW-0030">Aminoacyl-tRNA synthetase</keyword>
<dbReference type="InterPro" id="IPR002313">
    <property type="entry name" value="Lys-tRNA-ligase_II"/>
</dbReference>
<dbReference type="InterPro" id="IPR004364">
    <property type="entry name" value="Aa-tRNA-synt_II"/>
</dbReference>
<keyword evidence="10" id="KW-0963">Cytoplasm</keyword>
<evidence type="ECO:0000256" key="10">
    <source>
        <dbReference type="HAMAP-Rule" id="MF_00252"/>
    </source>
</evidence>
<sequence>MTSADTPDATDIPEQYRIRQAKRERLLAQGKDPYPVEVPRTHTLAEIRQAYPDLAADTKTGDIVGVAGRVMFARNAGKLCFATLQEGDGTQLQAMFSLDRVGEESLEAWKDDADLGDFVYVHGEVISSKRGELSVLADSWQIVSKALRPLPVAHKEMTEEARVRQRYVDLIMRPEARQIARQRVAVVRAIRSALERRGFLEIETPMLQTLAGGAAARPFVTHSNALDADLYLRIAPELFLKRAVVGGFEKVFELNRVFRNEGADSTHSPEFAMLETYQAYGTYEDSATVTRELIQEVADEAIGTRKVPLPDGTVYDLDGEWQSIQMYPSLSEALGEEITPETPAEKLWEIADRLGVEIPRDRGYGHGKLVEELWEHTVGNTLWAPTFVRDFPVETTPLTRPHREIEGVTEKWDLYVRRIELATGYSELIDPIIQRERFEAQARAAAAGDDEAMALDEDFLTALEYAMPPTTGTGMGIDRLMMALTGLSIRETVLFPIVRRHGS</sequence>
<dbReference type="InterPro" id="IPR012340">
    <property type="entry name" value="NA-bd_OB-fold"/>
</dbReference>
<dbReference type="InterPro" id="IPR044136">
    <property type="entry name" value="Lys-tRNA-ligase_II_N"/>
</dbReference>
<dbReference type="SUPFAM" id="SSF50249">
    <property type="entry name" value="Nucleic acid-binding proteins"/>
    <property type="match status" value="1"/>
</dbReference>
<dbReference type="CDD" id="cd04322">
    <property type="entry name" value="LysRS_N"/>
    <property type="match status" value="1"/>
</dbReference>
<accession>A0A439DWJ4</accession>
<comment type="subunit">
    <text evidence="10">Homodimer.</text>
</comment>
<feature type="binding site" evidence="10">
    <location>
        <position position="413"/>
    </location>
    <ligand>
        <name>Mg(2+)</name>
        <dbReference type="ChEBI" id="CHEBI:18420"/>
        <label>1</label>
    </ligand>
</feature>
<dbReference type="PANTHER" id="PTHR42918">
    <property type="entry name" value="LYSYL-TRNA SYNTHETASE"/>
    <property type="match status" value="1"/>
</dbReference>
<proteinExistence type="inferred from homology"/>
<comment type="similarity">
    <text evidence="1 10">Belongs to the class-II aminoacyl-tRNA synthetase family.</text>
</comment>
<keyword evidence="5 10" id="KW-0067">ATP-binding</keyword>
<dbReference type="Gene3D" id="3.30.930.10">
    <property type="entry name" value="Bira Bifunctional Protein, Domain 2"/>
    <property type="match status" value="1"/>
</dbReference>
<dbReference type="PANTHER" id="PTHR42918:SF15">
    <property type="entry name" value="LYSINE--TRNA LIGASE, CHLOROPLASTIC_MITOCHONDRIAL"/>
    <property type="match status" value="1"/>
</dbReference>
<dbReference type="EC" id="6.1.1.6" evidence="10"/>
<evidence type="ECO:0000256" key="4">
    <source>
        <dbReference type="ARBA" id="ARBA00022741"/>
    </source>
</evidence>
<comment type="catalytic activity">
    <reaction evidence="9 10 11">
        <text>tRNA(Lys) + L-lysine + ATP = L-lysyl-tRNA(Lys) + AMP + diphosphate</text>
        <dbReference type="Rhea" id="RHEA:20792"/>
        <dbReference type="Rhea" id="RHEA-COMP:9696"/>
        <dbReference type="Rhea" id="RHEA-COMP:9697"/>
        <dbReference type="ChEBI" id="CHEBI:30616"/>
        <dbReference type="ChEBI" id="CHEBI:32551"/>
        <dbReference type="ChEBI" id="CHEBI:33019"/>
        <dbReference type="ChEBI" id="CHEBI:78442"/>
        <dbReference type="ChEBI" id="CHEBI:78529"/>
        <dbReference type="ChEBI" id="CHEBI:456215"/>
        <dbReference type="EC" id="6.1.1.6"/>
    </reaction>
</comment>
<dbReference type="AlphaFoldDB" id="A0A439DWJ4"/>
<dbReference type="GO" id="GO:0006430">
    <property type="term" value="P:lysyl-tRNA aminoacylation"/>
    <property type="evidence" value="ECO:0007669"/>
    <property type="project" value="UniProtKB-UniRule"/>
</dbReference>
<evidence type="ECO:0000259" key="12">
    <source>
        <dbReference type="PROSITE" id="PS50862"/>
    </source>
</evidence>
<feature type="domain" description="Aminoacyl-transfer RNA synthetases class-II family profile" evidence="12">
    <location>
        <begin position="186"/>
        <end position="496"/>
    </location>
</feature>
<comment type="subcellular location">
    <subcellularLocation>
        <location evidence="10">Cytoplasm</location>
    </subcellularLocation>
</comment>